<dbReference type="PANTHER" id="PTHR10746">
    <property type="entry name" value="50S RIBOSOMAL PROTEIN L4"/>
    <property type="match status" value="1"/>
</dbReference>
<comment type="function">
    <text evidence="9 10">One of the primary rRNA binding proteins, this protein initially binds near the 5'-end of the 23S rRNA. It is important during the early stages of 50S assembly. It makes multiple contacts with different domains of the 23S rRNA in the assembled 50S subunit and ribosome.</text>
</comment>
<accession>A0A6I5A690</accession>
<evidence type="ECO:0000256" key="4">
    <source>
        <dbReference type="ARBA" id="ARBA00022884"/>
    </source>
</evidence>
<dbReference type="InterPro" id="IPR002136">
    <property type="entry name" value="Ribosomal_uL4"/>
</dbReference>
<evidence type="ECO:0000256" key="7">
    <source>
        <dbReference type="ARBA" id="ARBA00035244"/>
    </source>
</evidence>
<evidence type="ECO:0000256" key="10">
    <source>
        <dbReference type="HAMAP-Rule" id="MF_01328"/>
    </source>
</evidence>
<dbReference type="GO" id="GO:0003735">
    <property type="term" value="F:structural constituent of ribosome"/>
    <property type="evidence" value="ECO:0007669"/>
    <property type="project" value="InterPro"/>
</dbReference>
<keyword evidence="4 10" id="KW-0694">RNA-binding</keyword>
<dbReference type="AlphaFoldDB" id="A0A6I5A690"/>
<dbReference type="OrthoDB" id="9803201at2"/>
<evidence type="ECO:0000256" key="8">
    <source>
        <dbReference type="ARBA" id="ARBA00053102"/>
    </source>
</evidence>
<evidence type="ECO:0000313" key="13">
    <source>
        <dbReference type="Proteomes" id="UP000468638"/>
    </source>
</evidence>
<dbReference type="SUPFAM" id="SSF52166">
    <property type="entry name" value="Ribosomal protein L4"/>
    <property type="match status" value="1"/>
</dbReference>
<proteinExistence type="inferred from homology"/>
<evidence type="ECO:0000256" key="11">
    <source>
        <dbReference type="SAM" id="MobiDB-lite"/>
    </source>
</evidence>
<feature type="region of interest" description="Disordered" evidence="11">
    <location>
        <begin position="46"/>
        <end position="80"/>
    </location>
</feature>
<dbReference type="GO" id="GO:0006412">
    <property type="term" value="P:translation"/>
    <property type="evidence" value="ECO:0007669"/>
    <property type="project" value="UniProtKB-UniRule"/>
</dbReference>
<evidence type="ECO:0000256" key="3">
    <source>
        <dbReference type="ARBA" id="ARBA00022730"/>
    </source>
</evidence>
<evidence type="ECO:0000256" key="2">
    <source>
        <dbReference type="ARBA" id="ARBA00011838"/>
    </source>
</evidence>
<dbReference type="NCBIfam" id="TIGR03953">
    <property type="entry name" value="rplD_bact"/>
    <property type="match status" value="1"/>
</dbReference>
<dbReference type="Pfam" id="PF00573">
    <property type="entry name" value="Ribosomal_L4"/>
    <property type="match status" value="1"/>
</dbReference>
<dbReference type="Proteomes" id="UP000468638">
    <property type="component" value="Unassembled WGS sequence"/>
</dbReference>
<dbReference type="FunFam" id="3.40.1370.10:FF:000003">
    <property type="entry name" value="50S ribosomal protein L4"/>
    <property type="match status" value="1"/>
</dbReference>
<dbReference type="InterPro" id="IPR013005">
    <property type="entry name" value="Ribosomal_uL4-like"/>
</dbReference>
<dbReference type="HAMAP" id="MF_01328_B">
    <property type="entry name" value="Ribosomal_uL4_B"/>
    <property type="match status" value="1"/>
</dbReference>
<sequence length="206" mass="22288">MPKITLYNQSGSQVGDVELADAVFGIEPNEHVMHETVLMQRASLRQGTHEVKNRSEVSGGGSKPWRQKGTGRARQGSIRSPQWVGGGTVFGPTPRSYSYKLPKKVRRLALKSALSEKAASNDLFVLESLSLEAPKTKEVANLLNGLSAKEALIVTVDHDENVVRSSNNIPGVKAVTLDQVNVLDLLTHDKLILTKEAAEKAGEVLA</sequence>
<evidence type="ECO:0000313" key="12">
    <source>
        <dbReference type="EMBL" id="MYL35890.1"/>
    </source>
</evidence>
<dbReference type="EMBL" id="WMEQ01000023">
    <property type="protein sequence ID" value="MYL35890.1"/>
    <property type="molecule type" value="Genomic_DNA"/>
</dbReference>
<dbReference type="RefSeq" id="WP_160850371.1">
    <property type="nucleotide sequence ID" value="NZ_WMEQ01000023.1"/>
</dbReference>
<dbReference type="GO" id="GO:0005840">
    <property type="term" value="C:ribosome"/>
    <property type="evidence" value="ECO:0007669"/>
    <property type="project" value="UniProtKB-KW"/>
</dbReference>
<dbReference type="InterPro" id="IPR023574">
    <property type="entry name" value="Ribosomal_uL4_dom_sf"/>
</dbReference>
<evidence type="ECO:0000256" key="5">
    <source>
        <dbReference type="ARBA" id="ARBA00022980"/>
    </source>
</evidence>
<comment type="subunit">
    <text evidence="2 10">Part of the 50S ribosomal subunit.</text>
</comment>
<evidence type="ECO:0000256" key="6">
    <source>
        <dbReference type="ARBA" id="ARBA00023274"/>
    </source>
</evidence>
<comment type="similarity">
    <text evidence="1 10">Belongs to the universal ribosomal protein uL4 family.</text>
</comment>
<dbReference type="Gene3D" id="3.40.1370.10">
    <property type="match status" value="1"/>
</dbReference>
<reference evidence="12 13" key="1">
    <citation type="submission" date="2019-11" db="EMBL/GenBank/DDBJ databases">
        <title>Genome sequences of 17 halophilic strains isolated from different environments.</title>
        <authorList>
            <person name="Furrow R.E."/>
        </authorList>
    </citation>
    <scope>NUCLEOTIDE SEQUENCE [LARGE SCALE GENOMIC DNA]</scope>
    <source>
        <strain evidence="12 13">22514_16_FS</strain>
    </source>
</reference>
<organism evidence="12 13">
    <name type="scientific">Pontibacillus yanchengensis</name>
    <dbReference type="NCBI Taxonomy" id="462910"/>
    <lineage>
        <taxon>Bacteria</taxon>
        <taxon>Bacillati</taxon>
        <taxon>Bacillota</taxon>
        <taxon>Bacilli</taxon>
        <taxon>Bacillales</taxon>
        <taxon>Bacillaceae</taxon>
        <taxon>Pontibacillus</taxon>
    </lineage>
</organism>
<keyword evidence="6 10" id="KW-0687">Ribonucleoprotein</keyword>
<dbReference type="GO" id="GO:1990904">
    <property type="term" value="C:ribonucleoprotein complex"/>
    <property type="evidence" value="ECO:0007669"/>
    <property type="project" value="UniProtKB-KW"/>
</dbReference>
<evidence type="ECO:0000256" key="9">
    <source>
        <dbReference type="ARBA" id="ARBA00055590"/>
    </source>
</evidence>
<comment type="caution">
    <text evidence="12">The sequence shown here is derived from an EMBL/GenBank/DDBJ whole genome shotgun (WGS) entry which is preliminary data.</text>
</comment>
<comment type="function">
    <text evidence="8 10">Forms part of the polypeptide exit tunnel.</text>
</comment>
<protein>
    <recommendedName>
        <fullName evidence="7 10">Large ribosomal subunit protein uL4</fullName>
    </recommendedName>
</protein>
<keyword evidence="5 10" id="KW-0689">Ribosomal protein</keyword>
<evidence type="ECO:0000256" key="1">
    <source>
        <dbReference type="ARBA" id="ARBA00010528"/>
    </source>
</evidence>
<dbReference type="PANTHER" id="PTHR10746:SF6">
    <property type="entry name" value="LARGE RIBOSOMAL SUBUNIT PROTEIN UL4M"/>
    <property type="match status" value="1"/>
</dbReference>
<name>A0A6I5A690_9BACI</name>
<dbReference type="GO" id="GO:0019843">
    <property type="term" value="F:rRNA binding"/>
    <property type="evidence" value="ECO:0007669"/>
    <property type="project" value="UniProtKB-UniRule"/>
</dbReference>
<keyword evidence="3 10" id="KW-0699">rRNA-binding</keyword>
<gene>
    <name evidence="10 12" type="primary">rplD</name>
    <name evidence="12" type="ORF">GLW05_20160</name>
</gene>